<sequence length="873" mass="99988">MKIREIITLLSSNPLFQNDQSYFTKLVNSSNNSNNKRSDGDDSNNPHLKSPKNFISINNQSSEIYYFSVSTSKLFIIKVESTLDNTIGAIKFQELKINVNFEVYKIELNENSRYLAIVGQVNCMIVDLSPSITNQYFSGKVIFDEPESKTLGYDTLLTRSFILDKFFQLSQMSCIIKQVEWHPQSNIHLLILYSNNLLKMYNIQNENDHCEQNINLESLHTWSSLNLIKTNNVKQQKHDKERFVSFCFGANINFWTRFTVFLITDNGDVYNLCPIIPNGCLVESSFYKQFQKHIIRQKEQQQQHSGGNEYSKSYFDYQFKWLMAVTINNVIVEIENSDWIKFSLPLQSSAFSPPLLQGPVFQTSNNLINSSSAAGLASTTSKTLALTSSNNNSSSTSDKNQPIRIQCISPMTSAAEQYKQQNNNSSSSNLPLTPFILIILLKSGECIVCVSCQDTIPMWSTIENNSGIYFEQDTSFPRFLDLIHYETLDLELTSTSTTTKSKPNYLLYSYPSMKFDQFTNSLLFFHNSGVQIAKFPWISQLFQQINPNLIQKKQKEQQQEEEEEQQDLEFENTNLISIVQQPPNNSIIPIVGIDVFSNIKIGTYLIIVPNTFNIIIFDMDGLCLTTDSFDDSVYNNNSSNNNNDNNNDSTNDNNNESTLLPLQQIISPLKNYISNPPPTIPRITLPHGNLKAIDFLKTLVEVKSKVFNAVSYSSQLEFDLQARIKGLELLRKEQLDTLTKVQLYINNIKHNQTLLNNKLTYVWDKQEVSSEQMNSLYQIENEGTPLSINEIDLKKSLKQMNSQISIYSEKINQISKDLELEDDNNNNNNQGSTEDIPMENQKEIKNLLDYQDTRIDDILNKVEKLIKSVQITK</sequence>
<dbReference type="PANTHER" id="PTHR13257:SF0">
    <property type="entry name" value="NUCLEAR PORE COMPLEX PROTEIN NUP88"/>
    <property type="match status" value="1"/>
</dbReference>
<keyword evidence="3" id="KW-0509">mRNA transport</keyword>
<proteinExistence type="predicted"/>
<dbReference type="AlphaFoldDB" id="A0A8J4Q3H7"/>
<name>A0A8J4Q3H7_9MYCE</name>
<feature type="coiled-coil region" evidence="8">
    <location>
        <begin position="546"/>
        <end position="574"/>
    </location>
</feature>
<dbReference type="GO" id="GO:0006606">
    <property type="term" value="P:protein import into nucleus"/>
    <property type="evidence" value="ECO:0007669"/>
    <property type="project" value="TreeGrafter"/>
</dbReference>
<dbReference type="EMBL" id="AJWJ01000012">
    <property type="protein sequence ID" value="KAF2078055.1"/>
    <property type="molecule type" value="Genomic_DNA"/>
</dbReference>
<evidence type="ECO:0000256" key="9">
    <source>
        <dbReference type="SAM" id="MobiDB-lite"/>
    </source>
</evidence>
<evidence type="ECO:0000313" key="10">
    <source>
        <dbReference type="EMBL" id="KAF2078055.1"/>
    </source>
</evidence>
<keyword evidence="7" id="KW-0539">Nucleus</keyword>
<dbReference type="GO" id="GO:0000055">
    <property type="term" value="P:ribosomal large subunit export from nucleus"/>
    <property type="evidence" value="ECO:0007669"/>
    <property type="project" value="InterPro"/>
</dbReference>
<dbReference type="PANTHER" id="PTHR13257">
    <property type="entry name" value="NUCLEOPORIN NUP84-RELATED"/>
    <property type="match status" value="1"/>
</dbReference>
<feature type="region of interest" description="Disordered" evidence="9">
    <location>
        <begin position="820"/>
        <end position="839"/>
    </location>
</feature>
<dbReference type="InterPro" id="IPR037700">
    <property type="entry name" value="NUP88/NUP82"/>
</dbReference>
<reference evidence="10" key="1">
    <citation type="submission" date="2020-01" db="EMBL/GenBank/DDBJ databases">
        <title>Development of genomics and gene disruption for Polysphondylium violaceum indicates a role for the polyketide synthase stlB in stalk morphogenesis.</title>
        <authorList>
            <person name="Narita B."/>
            <person name="Kawabe Y."/>
            <person name="Kin K."/>
            <person name="Saito T."/>
            <person name="Gibbs R."/>
            <person name="Kuspa A."/>
            <person name="Muzny D."/>
            <person name="Queller D."/>
            <person name="Richards S."/>
            <person name="Strassman J."/>
            <person name="Sucgang R."/>
            <person name="Worley K."/>
            <person name="Schaap P."/>
        </authorList>
    </citation>
    <scope>NUCLEOTIDE SEQUENCE</scope>
    <source>
        <strain evidence="10">QSvi11</strain>
    </source>
</reference>
<feature type="region of interest" description="Disordered" evidence="9">
    <location>
        <begin position="27"/>
        <end position="52"/>
    </location>
</feature>
<keyword evidence="2" id="KW-0813">Transport</keyword>
<evidence type="ECO:0000313" key="11">
    <source>
        <dbReference type="Proteomes" id="UP000695562"/>
    </source>
</evidence>
<evidence type="ECO:0000256" key="2">
    <source>
        <dbReference type="ARBA" id="ARBA00022448"/>
    </source>
</evidence>
<keyword evidence="11" id="KW-1185">Reference proteome</keyword>
<dbReference type="Proteomes" id="UP000695562">
    <property type="component" value="Unassembled WGS sequence"/>
</dbReference>
<dbReference type="GO" id="GO:0000056">
    <property type="term" value="P:ribosomal small subunit export from nucleus"/>
    <property type="evidence" value="ECO:0007669"/>
    <property type="project" value="InterPro"/>
</dbReference>
<evidence type="ECO:0000256" key="4">
    <source>
        <dbReference type="ARBA" id="ARBA00022927"/>
    </source>
</evidence>
<evidence type="ECO:0000256" key="6">
    <source>
        <dbReference type="ARBA" id="ARBA00023132"/>
    </source>
</evidence>
<keyword evidence="4" id="KW-0653">Protein transport</keyword>
<dbReference type="OrthoDB" id="341482at2759"/>
<evidence type="ECO:0000256" key="5">
    <source>
        <dbReference type="ARBA" id="ARBA00023010"/>
    </source>
</evidence>
<evidence type="ECO:0000256" key="3">
    <source>
        <dbReference type="ARBA" id="ARBA00022816"/>
    </source>
</evidence>
<keyword evidence="6" id="KW-0906">Nuclear pore complex</keyword>
<evidence type="ECO:0000256" key="8">
    <source>
        <dbReference type="SAM" id="Coils"/>
    </source>
</evidence>
<evidence type="ECO:0000256" key="1">
    <source>
        <dbReference type="ARBA" id="ARBA00004567"/>
    </source>
</evidence>
<evidence type="ECO:0000256" key="7">
    <source>
        <dbReference type="ARBA" id="ARBA00023242"/>
    </source>
</evidence>
<dbReference type="GO" id="GO:0017056">
    <property type="term" value="F:structural constituent of nuclear pore"/>
    <property type="evidence" value="ECO:0007669"/>
    <property type="project" value="InterPro"/>
</dbReference>
<comment type="caution">
    <text evidence="10">The sequence shown here is derived from an EMBL/GenBank/DDBJ whole genome shotgun (WGS) entry which is preliminary data.</text>
</comment>
<keyword evidence="5" id="KW-0811">Translocation</keyword>
<protein>
    <submittedName>
        <fullName evidence="10">Uncharacterized protein</fullName>
    </submittedName>
</protein>
<feature type="region of interest" description="Disordered" evidence="9">
    <location>
        <begin position="635"/>
        <end position="656"/>
    </location>
</feature>
<accession>A0A8J4Q3H7</accession>
<dbReference type="GO" id="GO:0006406">
    <property type="term" value="P:mRNA export from nucleus"/>
    <property type="evidence" value="ECO:0007669"/>
    <property type="project" value="TreeGrafter"/>
</dbReference>
<keyword evidence="8" id="KW-0175">Coiled coil</keyword>
<dbReference type="GO" id="GO:0005643">
    <property type="term" value="C:nuclear pore"/>
    <property type="evidence" value="ECO:0007669"/>
    <property type="project" value="UniProtKB-SubCell"/>
</dbReference>
<organism evidence="10 11">
    <name type="scientific">Polysphondylium violaceum</name>
    <dbReference type="NCBI Taxonomy" id="133409"/>
    <lineage>
        <taxon>Eukaryota</taxon>
        <taxon>Amoebozoa</taxon>
        <taxon>Evosea</taxon>
        <taxon>Eumycetozoa</taxon>
        <taxon>Dictyostelia</taxon>
        <taxon>Dictyosteliales</taxon>
        <taxon>Dictyosteliaceae</taxon>
        <taxon>Polysphondylium</taxon>
    </lineage>
</organism>
<comment type="subcellular location">
    <subcellularLocation>
        <location evidence="1">Nucleus</location>
        <location evidence="1">Nuclear pore complex</location>
    </subcellularLocation>
</comment>
<gene>
    <name evidence="10" type="ORF">CYY_000606</name>
</gene>